<dbReference type="PROSITE" id="PS00698">
    <property type="entry name" value="GH9_3"/>
    <property type="match status" value="1"/>
</dbReference>
<comment type="similarity">
    <text evidence="1 6 7">Belongs to the glycosyl hydrolase 9 (cellulase E) family.</text>
</comment>
<dbReference type="InterPro" id="IPR033126">
    <property type="entry name" value="Glyco_hydro_9_Asp/Glu_AS"/>
</dbReference>
<dbReference type="InterPro" id="IPR008928">
    <property type="entry name" value="6-hairpin_glycosidase_sf"/>
</dbReference>
<protein>
    <recommendedName>
        <fullName evidence="7">Endoglucanase</fullName>
        <ecNumber evidence="7">3.2.1.4</ecNumber>
    </recommendedName>
</protein>
<evidence type="ECO:0000256" key="1">
    <source>
        <dbReference type="ARBA" id="ARBA00007072"/>
    </source>
</evidence>
<keyword evidence="2 6" id="KW-0378">Hydrolase</keyword>
<evidence type="ECO:0000256" key="7">
    <source>
        <dbReference type="RuleBase" id="RU361166"/>
    </source>
</evidence>
<dbReference type="CDD" id="cd00146">
    <property type="entry name" value="PKD"/>
    <property type="match status" value="2"/>
</dbReference>
<dbReference type="InterPro" id="IPR014756">
    <property type="entry name" value="Ig_E-set"/>
</dbReference>
<dbReference type="SUPFAM" id="SSF49299">
    <property type="entry name" value="PKD domain"/>
    <property type="match status" value="2"/>
</dbReference>
<sequence length="886" mass="95195">MIKTFTSSIGIPILLAAVSIPAFAELGNPRVNQLGYIPNGPKVATYANHSSSPLNWQLWQGNQLVKSGTTVPFGNDEASGEYVHQIDFSSVTTTGDEFKLRIGNDSSYPFEINADTFMAATFDSIRYFYHNRSGIEIETQYTGGGHGSYASDSKWARPAGHLNVSPNKGDNNVACWPGTCDYSLNVTKGWYDAGDHGKYVVNGGISAWKLLNAYERSRYWGDNTDFPAPGSANRITPFADDMLNIPESGNNVPDILDEARWQLEFLLAMQVPDGKELAGMVHHKMHDEAWTGLPLAPHEDPNTRFLVPPSTAATLNVAAVGAQCARIWDRFDPAFANRCLSVAEKAWNAAKAHPNMIYGNDYNNGGGGYDDLNVADEFSWAASELYITTGQSKYLADINTNLAAPEWGWQGTQAAGVMSLATVTSYSNSGLRAQAQQSIIARANDLLLISQGEGYQIPLNVDSFYWGSNSVIGNFMILLGLAYEFTDNQDYLNAVGRGLDYLFGRNALSKSYVTGYGQNATKQPHHRFWAGALNNNYPWAPPGALAGGPNSGLEDEVSQAALNGCQSTPQTCYVDDIGAWSTNEITINWNSALFWVLAFYDEYARQDTALNHVPVANVTVTPTTGTAPLRVTFDASASTDADGDELTATWDFGDGTSGEGMVVDHLYTQAGRFGSIGEISDGNGGKVGVITFIEITGDQSNTLPVAKLSASTKTGPAPLTVQFDGSESYDNDGDPLTYHWLVNNQLVGISSQLSYTFTNVGAYFVELIVNDGKADSVAAMTTINVTPPVTTGDLSCSVSTNTWSNGYTASVKVTNQGSTTLNSWQVNLLLPAGHTISNTWSASFDTTKSPIVVSNAGWNGTLAPGASVEFGFQAGFTGSYSAPSCQ</sequence>
<feature type="chain" id="PRO_5005111745" description="Endoglucanase" evidence="7">
    <location>
        <begin position="25"/>
        <end position="886"/>
    </location>
</feature>
<dbReference type="Pfam" id="PF00553">
    <property type="entry name" value="CBM_2"/>
    <property type="match status" value="1"/>
</dbReference>
<dbReference type="OrthoDB" id="9808897at2"/>
<feature type="domain" description="PKD" evidence="8">
    <location>
        <begin position="614"/>
        <end position="673"/>
    </location>
</feature>
<evidence type="ECO:0000256" key="4">
    <source>
        <dbReference type="ARBA" id="ARBA00023295"/>
    </source>
</evidence>
<dbReference type="EMBL" id="CP007142">
    <property type="protein sequence ID" value="AJQ96079.1"/>
    <property type="molecule type" value="Genomic_DNA"/>
</dbReference>
<dbReference type="KEGG" id="gsn:YC6258_04043"/>
<evidence type="ECO:0000313" key="10">
    <source>
        <dbReference type="EMBL" id="AJQ96079.1"/>
    </source>
</evidence>
<feature type="domain" description="PKD" evidence="8">
    <location>
        <begin position="704"/>
        <end position="792"/>
    </location>
</feature>
<keyword evidence="3 6" id="KW-0119">Carbohydrate metabolism</keyword>
<name>A0A0C5W073_9GAMM</name>
<dbReference type="GO" id="GO:0030245">
    <property type="term" value="P:cellulose catabolic process"/>
    <property type="evidence" value="ECO:0007669"/>
    <property type="project" value="UniProtKB-KW"/>
</dbReference>
<comment type="catalytic activity">
    <reaction evidence="7">
        <text>Endohydrolysis of (1-&gt;4)-beta-D-glucosidic linkages in cellulose, lichenin and cereal beta-D-glucans.</text>
        <dbReference type="EC" id="3.2.1.4"/>
    </reaction>
</comment>
<dbReference type="GO" id="GO:0008810">
    <property type="term" value="F:cellulase activity"/>
    <property type="evidence" value="ECO:0007669"/>
    <property type="project" value="UniProtKB-EC"/>
</dbReference>
<dbReference type="InterPro" id="IPR012291">
    <property type="entry name" value="CBM2_carb-bd_dom_sf"/>
</dbReference>
<dbReference type="AlphaFoldDB" id="A0A0C5W073"/>
<feature type="active site" evidence="6">
    <location>
        <position position="584"/>
    </location>
</feature>
<dbReference type="GO" id="GO:0030247">
    <property type="term" value="F:polysaccharide binding"/>
    <property type="evidence" value="ECO:0007669"/>
    <property type="project" value="UniProtKB-UniRule"/>
</dbReference>
<evidence type="ECO:0000256" key="2">
    <source>
        <dbReference type="ARBA" id="ARBA00022801"/>
    </source>
</evidence>
<evidence type="ECO:0000259" key="8">
    <source>
        <dbReference type="PROSITE" id="PS50093"/>
    </source>
</evidence>
<dbReference type="PATRIC" id="fig|1445510.3.peg.4017"/>
<dbReference type="HOGENOM" id="CLU_006010_3_0_6"/>
<reference evidence="10 11" key="1">
    <citation type="submission" date="2014-01" db="EMBL/GenBank/DDBJ databases">
        <title>Full genme sequencing of cellulolytic bacterium Gynuella sunshinyii YC6258T gen. nov., sp. nov.</title>
        <authorList>
            <person name="Khan H."/>
            <person name="Chung E.J."/>
            <person name="Chung Y.R."/>
        </authorList>
    </citation>
    <scope>NUCLEOTIDE SEQUENCE [LARGE SCALE GENOMIC DNA]</scope>
    <source>
        <strain evidence="10 11">YC6258</strain>
    </source>
</reference>
<dbReference type="PROSITE" id="PS51173">
    <property type="entry name" value="CBM2"/>
    <property type="match status" value="1"/>
</dbReference>
<organism evidence="10 11">
    <name type="scientific">Gynuella sunshinyii YC6258</name>
    <dbReference type="NCBI Taxonomy" id="1445510"/>
    <lineage>
        <taxon>Bacteria</taxon>
        <taxon>Pseudomonadati</taxon>
        <taxon>Pseudomonadota</taxon>
        <taxon>Gammaproteobacteria</taxon>
        <taxon>Oceanospirillales</taxon>
        <taxon>Saccharospirillaceae</taxon>
        <taxon>Gynuella</taxon>
    </lineage>
</organism>
<dbReference type="Gene3D" id="1.50.10.10">
    <property type="match status" value="1"/>
</dbReference>
<dbReference type="SMART" id="SM00089">
    <property type="entry name" value="PKD"/>
    <property type="match status" value="2"/>
</dbReference>
<dbReference type="CDD" id="cd02850">
    <property type="entry name" value="E_set_Cellulase_N"/>
    <property type="match status" value="1"/>
</dbReference>
<dbReference type="SMART" id="SM00637">
    <property type="entry name" value="CBD_II"/>
    <property type="match status" value="1"/>
</dbReference>
<evidence type="ECO:0000259" key="9">
    <source>
        <dbReference type="PROSITE" id="PS51173"/>
    </source>
</evidence>
<dbReference type="SUPFAM" id="SSF81296">
    <property type="entry name" value="E set domains"/>
    <property type="match status" value="1"/>
</dbReference>
<evidence type="ECO:0000256" key="3">
    <source>
        <dbReference type="ARBA" id="ARBA00023277"/>
    </source>
</evidence>
<dbReference type="Pfam" id="PF02927">
    <property type="entry name" value="CelD_N"/>
    <property type="match status" value="1"/>
</dbReference>
<keyword evidence="4 6" id="KW-0326">Glycosidase</keyword>
<keyword evidence="7" id="KW-0136">Cellulose degradation</keyword>
<dbReference type="Pfam" id="PF00759">
    <property type="entry name" value="Glyco_hydro_9"/>
    <property type="match status" value="1"/>
</dbReference>
<accession>A0A0C5W073</accession>
<dbReference type="InterPro" id="IPR001919">
    <property type="entry name" value="CBD2"/>
</dbReference>
<keyword evidence="5 6" id="KW-0624">Polysaccharide degradation</keyword>
<evidence type="ECO:0000256" key="5">
    <source>
        <dbReference type="ARBA" id="ARBA00023326"/>
    </source>
</evidence>
<evidence type="ECO:0000313" key="11">
    <source>
        <dbReference type="Proteomes" id="UP000032266"/>
    </source>
</evidence>
<dbReference type="Proteomes" id="UP000032266">
    <property type="component" value="Chromosome"/>
</dbReference>
<dbReference type="InterPro" id="IPR004197">
    <property type="entry name" value="Cellulase_Ig-like"/>
</dbReference>
<proteinExistence type="inferred from homology"/>
<dbReference type="InterPro" id="IPR013783">
    <property type="entry name" value="Ig-like_fold"/>
</dbReference>
<evidence type="ECO:0000256" key="6">
    <source>
        <dbReference type="PROSITE-ProRule" id="PRU10060"/>
    </source>
</evidence>
<dbReference type="InterPro" id="IPR022409">
    <property type="entry name" value="PKD/Chitinase_dom"/>
</dbReference>
<dbReference type="InterPro" id="IPR008965">
    <property type="entry name" value="CBM2/CBM3_carb-bd_dom_sf"/>
</dbReference>
<dbReference type="STRING" id="1445510.YC6258_04043"/>
<dbReference type="InterPro" id="IPR000601">
    <property type="entry name" value="PKD_dom"/>
</dbReference>
<dbReference type="InterPro" id="IPR018366">
    <property type="entry name" value="CBM2_CS"/>
</dbReference>
<dbReference type="RefSeq" id="WP_044618180.1">
    <property type="nucleotide sequence ID" value="NZ_CP007142.1"/>
</dbReference>
<feature type="domain" description="CBM2" evidence="9">
    <location>
        <begin position="787"/>
        <end position="886"/>
    </location>
</feature>
<dbReference type="InterPro" id="IPR012341">
    <property type="entry name" value="6hp_glycosidase-like_sf"/>
</dbReference>
<dbReference type="PROSITE" id="PS00561">
    <property type="entry name" value="CBM2_A"/>
    <property type="match status" value="1"/>
</dbReference>
<dbReference type="SUPFAM" id="SSF48208">
    <property type="entry name" value="Six-hairpin glycosidases"/>
    <property type="match status" value="1"/>
</dbReference>
<dbReference type="PROSITE" id="PS50093">
    <property type="entry name" value="PKD"/>
    <property type="match status" value="2"/>
</dbReference>
<dbReference type="Gene3D" id="2.60.40.10">
    <property type="entry name" value="Immunoglobulins"/>
    <property type="match status" value="3"/>
</dbReference>
<dbReference type="Gene3D" id="2.60.40.290">
    <property type="match status" value="1"/>
</dbReference>
<dbReference type="Pfam" id="PF18911">
    <property type="entry name" value="PKD_4"/>
    <property type="match status" value="2"/>
</dbReference>
<keyword evidence="7" id="KW-0732">Signal</keyword>
<dbReference type="InterPro" id="IPR001701">
    <property type="entry name" value="Glyco_hydro_9"/>
</dbReference>
<dbReference type="InterPro" id="IPR035986">
    <property type="entry name" value="PKD_dom_sf"/>
</dbReference>
<dbReference type="PANTHER" id="PTHR22298">
    <property type="entry name" value="ENDO-1,4-BETA-GLUCANASE"/>
    <property type="match status" value="1"/>
</dbReference>
<gene>
    <name evidence="10" type="ORF">YC6258_04043</name>
</gene>
<dbReference type="SUPFAM" id="SSF49384">
    <property type="entry name" value="Carbohydrate-binding domain"/>
    <property type="match status" value="1"/>
</dbReference>
<dbReference type="EC" id="3.2.1.4" evidence="7"/>
<keyword evidence="11" id="KW-1185">Reference proteome</keyword>
<feature type="active site" evidence="6">
    <location>
        <position position="575"/>
    </location>
</feature>
<feature type="signal peptide" evidence="7">
    <location>
        <begin position="1"/>
        <end position="24"/>
    </location>
</feature>